<dbReference type="EMBL" id="JAUPFM010000002">
    <property type="protein sequence ID" value="KAK2858817.1"/>
    <property type="molecule type" value="Genomic_DNA"/>
</dbReference>
<sequence length="202" mass="22617">MSRFRRETFLLTLGVNQVLDNNYVALLRRLRVLQVILTNLRNRPLDSSHISAMSESILSLFHNFVTGSRDFPLIPSIGFLDGLQLHSPFPFVWREETENAKPNPLTLQPAGVMVPTAGYSSSHKNILTPAHPEKAEVAALRADWRNSVRTMLIDSKSVTRVIATVHSTEGAELANYWRVSDYSADGHILMSVLCKFTTSQPS</sequence>
<comment type="caution">
    <text evidence="1">The sequence shown here is derived from an EMBL/GenBank/DDBJ whole genome shotgun (WGS) entry which is preliminary data.</text>
</comment>
<gene>
    <name evidence="1" type="ORF">Q5P01_003437</name>
</gene>
<reference evidence="1" key="1">
    <citation type="submission" date="2023-07" db="EMBL/GenBank/DDBJ databases">
        <title>Chromosome-level Genome Assembly of Striped Snakehead (Channa striata).</title>
        <authorList>
            <person name="Liu H."/>
        </authorList>
    </citation>
    <scope>NUCLEOTIDE SEQUENCE</scope>
    <source>
        <strain evidence="1">Gz</strain>
        <tissue evidence="1">Muscle</tissue>
    </source>
</reference>
<dbReference type="Proteomes" id="UP001187415">
    <property type="component" value="Unassembled WGS sequence"/>
</dbReference>
<evidence type="ECO:0000313" key="2">
    <source>
        <dbReference type="Proteomes" id="UP001187415"/>
    </source>
</evidence>
<keyword evidence="2" id="KW-1185">Reference proteome</keyword>
<accession>A0AA88NHR6</accession>
<protein>
    <submittedName>
        <fullName evidence="1">Uncharacterized protein</fullName>
    </submittedName>
</protein>
<proteinExistence type="predicted"/>
<name>A0AA88NHR6_CHASR</name>
<evidence type="ECO:0000313" key="1">
    <source>
        <dbReference type="EMBL" id="KAK2858817.1"/>
    </source>
</evidence>
<dbReference type="AlphaFoldDB" id="A0AA88NHR6"/>
<organism evidence="1 2">
    <name type="scientific">Channa striata</name>
    <name type="common">Snakehead murrel</name>
    <name type="synonym">Ophicephalus striatus</name>
    <dbReference type="NCBI Taxonomy" id="64152"/>
    <lineage>
        <taxon>Eukaryota</taxon>
        <taxon>Metazoa</taxon>
        <taxon>Chordata</taxon>
        <taxon>Craniata</taxon>
        <taxon>Vertebrata</taxon>
        <taxon>Euteleostomi</taxon>
        <taxon>Actinopterygii</taxon>
        <taxon>Neopterygii</taxon>
        <taxon>Teleostei</taxon>
        <taxon>Neoteleostei</taxon>
        <taxon>Acanthomorphata</taxon>
        <taxon>Anabantaria</taxon>
        <taxon>Anabantiformes</taxon>
        <taxon>Channoidei</taxon>
        <taxon>Channidae</taxon>
        <taxon>Channa</taxon>
    </lineage>
</organism>